<reference evidence="1" key="1">
    <citation type="journal article" date="2020" name="mSystems">
        <title>Genome- and Community-Level Interaction Insights into Carbon Utilization and Element Cycling Functions of Hydrothermarchaeota in Hydrothermal Sediment.</title>
        <authorList>
            <person name="Zhou Z."/>
            <person name="Liu Y."/>
            <person name="Xu W."/>
            <person name="Pan J."/>
            <person name="Luo Z.H."/>
            <person name="Li M."/>
        </authorList>
    </citation>
    <scope>NUCLEOTIDE SEQUENCE [LARGE SCALE GENOMIC DNA]</scope>
    <source>
        <strain evidence="1">HyVt-345</strain>
    </source>
</reference>
<dbReference type="Pfam" id="PF18906">
    <property type="entry name" value="Phage_tube_2"/>
    <property type="match status" value="1"/>
</dbReference>
<proteinExistence type="predicted"/>
<comment type="caution">
    <text evidence="1">The sequence shown here is derived from an EMBL/GenBank/DDBJ whole genome shotgun (WGS) entry which is preliminary data.</text>
</comment>
<accession>A0A831VS01</accession>
<sequence>MVIGSGSEMGVKSYFAFWKEDAFGTVTGLTAGTGASTLEPLNFSVKTEIVSQKLEQIGINRGFTKRVQLDKNVAGTMEQNYHPQESVLLTAVALGGGITTASLSGGFTHQLDAGDFDTSPSSLMFKVRKGQNHFWEYKGVRINQMTISGNVGEMIKASYEIIAQDSSLTGADISGDLSISAILPYTYVQGVYRYHSNIASMTATVEEFIQGFELVINNNMITDANARALGSNTPQIFPPTRRSIEFKVQQRFDTNTIWNRFVQATQGSVQLRFVGQSASAKQNYTCVIDMPKVFVNSPEPEVAGPNEILSSEITYDVLVDNPDTSTGYDIRFTFINSTTSY</sequence>
<organism evidence="1">
    <name type="scientific">Pricia antarctica</name>
    <dbReference type="NCBI Taxonomy" id="641691"/>
    <lineage>
        <taxon>Bacteria</taxon>
        <taxon>Pseudomonadati</taxon>
        <taxon>Bacteroidota</taxon>
        <taxon>Flavobacteriia</taxon>
        <taxon>Flavobacteriales</taxon>
        <taxon>Flavobacteriaceae</taxon>
        <taxon>Pricia</taxon>
    </lineage>
</organism>
<protein>
    <submittedName>
        <fullName evidence="1">Uncharacterized protein</fullName>
    </submittedName>
</protein>
<dbReference type="InterPro" id="IPR044000">
    <property type="entry name" value="Phage_tube_2"/>
</dbReference>
<dbReference type="AlphaFoldDB" id="A0A831VS01"/>
<name>A0A831VS01_9FLAO</name>
<gene>
    <name evidence="1" type="ORF">ENH87_11240</name>
</gene>
<dbReference type="Proteomes" id="UP000886191">
    <property type="component" value="Unassembled WGS sequence"/>
</dbReference>
<evidence type="ECO:0000313" key="1">
    <source>
        <dbReference type="EMBL" id="HEA21482.1"/>
    </source>
</evidence>
<dbReference type="EMBL" id="DRGL01000039">
    <property type="protein sequence ID" value="HEA21482.1"/>
    <property type="molecule type" value="Genomic_DNA"/>
</dbReference>